<reference evidence="3 4" key="1">
    <citation type="submission" date="2019-07" db="EMBL/GenBank/DDBJ databases">
        <title>New species of Amycolatopsis and Streptomyces.</title>
        <authorList>
            <person name="Duangmal K."/>
            <person name="Teo W.F.A."/>
            <person name="Lipun K."/>
        </authorList>
    </citation>
    <scope>NUCLEOTIDE SEQUENCE [LARGE SCALE GENOMIC DNA]</scope>
    <source>
        <strain evidence="3 4">NBRC 106415</strain>
    </source>
</reference>
<feature type="region of interest" description="Disordered" evidence="1">
    <location>
        <begin position="1"/>
        <end position="81"/>
    </location>
</feature>
<dbReference type="Pfam" id="PF20568">
    <property type="entry name" value="DUF6777"/>
    <property type="match status" value="1"/>
</dbReference>
<accession>A0A5N8X9V4</accession>
<gene>
    <name evidence="3" type="ORF">FNH08_03480</name>
</gene>
<evidence type="ECO:0000313" key="4">
    <source>
        <dbReference type="Proteomes" id="UP000400924"/>
    </source>
</evidence>
<feature type="compositionally biased region" description="Basic and acidic residues" evidence="1">
    <location>
        <begin position="224"/>
        <end position="235"/>
    </location>
</feature>
<dbReference type="InterPro" id="IPR046704">
    <property type="entry name" value="DUF6777"/>
</dbReference>
<protein>
    <recommendedName>
        <fullName evidence="2">DUF6777 domain-containing protein</fullName>
    </recommendedName>
</protein>
<dbReference type="EMBL" id="VJZC01000012">
    <property type="protein sequence ID" value="MPY56271.1"/>
    <property type="molecule type" value="Genomic_DNA"/>
</dbReference>
<feature type="compositionally biased region" description="Low complexity" evidence="1">
    <location>
        <begin position="241"/>
        <end position="258"/>
    </location>
</feature>
<comment type="caution">
    <text evidence="3">The sequence shown here is derived from an EMBL/GenBank/DDBJ whole genome shotgun (WGS) entry which is preliminary data.</text>
</comment>
<organism evidence="3 4">
    <name type="scientific">Streptomyces spongiae</name>
    <dbReference type="NCBI Taxonomy" id="565072"/>
    <lineage>
        <taxon>Bacteria</taxon>
        <taxon>Bacillati</taxon>
        <taxon>Actinomycetota</taxon>
        <taxon>Actinomycetes</taxon>
        <taxon>Kitasatosporales</taxon>
        <taxon>Streptomycetaceae</taxon>
        <taxon>Streptomyces</taxon>
    </lineage>
</organism>
<feature type="compositionally biased region" description="Polar residues" evidence="1">
    <location>
        <begin position="318"/>
        <end position="327"/>
    </location>
</feature>
<name>A0A5N8X9V4_9ACTN</name>
<evidence type="ECO:0000259" key="2">
    <source>
        <dbReference type="Pfam" id="PF20568"/>
    </source>
</evidence>
<sequence>MAVVFSRSGGGSDSDGGTAADGEVFLQPAAETGPDPFTPSSATDSSVPPETSSATPTQDTNVVRSARGDAPGLYGGTRDKASCDTEKQIGFLGSAPDKNRAFASAEDVQPSGVADYLRSLTPLQLRYDTRVTNHGFRGGEAAPYQAVLQTGTAVLVDDRGVPRVRCACGNPLTPPVAQKSTLKVTGDPWPGYQPQKVVVVQEAATIMNMFVVINLDSDEWFERLRGDTGGKDKKTNPPKNTASPSASTGSPTSKSPSPSSSPPSPSSSSPKPSSSSPKPSPSSPSASKSSPSTPTTQSPPTADSPGTTSASGDLDTPDTVTAPSPGL</sequence>
<feature type="domain" description="DUF6777" evidence="2">
    <location>
        <begin position="65"/>
        <end position="226"/>
    </location>
</feature>
<feature type="region of interest" description="Disordered" evidence="1">
    <location>
        <begin position="224"/>
        <end position="327"/>
    </location>
</feature>
<keyword evidence="4" id="KW-1185">Reference proteome</keyword>
<dbReference type="Proteomes" id="UP000400924">
    <property type="component" value="Unassembled WGS sequence"/>
</dbReference>
<feature type="compositionally biased region" description="Polar residues" evidence="1">
    <location>
        <begin position="38"/>
        <end position="63"/>
    </location>
</feature>
<dbReference type="OrthoDB" id="4655582at2"/>
<feature type="compositionally biased region" description="Low complexity" evidence="1">
    <location>
        <begin position="266"/>
        <end position="305"/>
    </location>
</feature>
<dbReference type="AlphaFoldDB" id="A0A5N8X9V4"/>
<proteinExistence type="predicted"/>
<evidence type="ECO:0000256" key="1">
    <source>
        <dbReference type="SAM" id="MobiDB-lite"/>
    </source>
</evidence>
<evidence type="ECO:0000313" key="3">
    <source>
        <dbReference type="EMBL" id="MPY56271.1"/>
    </source>
</evidence>